<evidence type="ECO:0000256" key="3">
    <source>
        <dbReference type="ARBA" id="ARBA00023163"/>
    </source>
</evidence>
<dbReference type="PANTHER" id="PTHR47506">
    <property type="entry name" value="TRANSCRIPTIONAL REGULATORY PROTEIN"/>
    <property type="match status" value="1"/>
</dbReference>
<dbReference type="PRINTS" id="PR00455">
    <property type="entry name" value="HTHTETR"/>
</dbReference>
<evidence type="ECO:0000313" key="7">
    <source>
        <dbReference type="Proteomes" id="UP000441797"/>
    </source>
</evidence>
<dbReference type="PROSITE" id="PS01081">
    <property type="entry name" value="HTH_TETR_1"/>
    <property type="match status" value="1"/>
</dbReference>
<dbReference type="Pfam" id="PF16925">
    <property type="entry name" value="TetR_C_13"/>
    <property type="match status" value="1"/>
</dbReference>
<comment type="caution">
    <text evidence="6">The sequence shown here is derived from an EMBL/GenBank/DDBJ whole genome shotgun (WGS) entry which is preliminary data.</text>
</comment>
<name>A0A6N8FUD5_9CHRO</name>
<dbReference type="InterPro" id="IPR011075">
    <property type="entry name" value="TetR_C"/>
</dbReference>
<keyword evidence="7" id="KW-1185">Reference proteome</keyword>
<accession>A0A6N8FUD5</accession>
<proteinExistence type="predicted"/>
<dbReference type="Pfam" id="PF00440">
    <property type="entry name" value="TetR_N"/>
    <property type="match status" value="1"/>
</dbReference>
<dbReference type="Gene3D" id="1.10.357.10">
    <property type="entry name" value="Tetracycline Repressor, domain 2"/>
    <property type="match status" value="1"/>
</dbReference>
<dbReference type="PROSITE" id="PS50977">
    <property type="entry name" value="HTH_TETR_2"/>
    <property type="match status" value="1"/>
</dbReference>
<keyword evidence="3" id="KW-0804">Transcription</keyword>
<feature type="domain" description="HTH tetR-type" evidence="5">
    <location>
        <begin position="5"/>
        <end position="65"/>
    </location>
</feature>
<dbReference type="EMBL" id="NAPY01000007">
    <property type="protein sequence ID" value="MUL35925.1"/>
    <property type="molecule type" value="Genomic_DNA"/>
</dbReference>
<feature type="DNA-binding region" description="H-T-H motif" evidence="4">
    <location>
        <begin position="28"/>
        <end position="47"/>
    </location>
</feature>
<dbReference type="SUPFAM" id="SSF46689">
    <property type="entry name" value="Homeodomain-like"/>
    <property type="match status" value="1"/>
</dbReference>
<dbReference type="InterPro" id="IPR023772">
    <property type="entry name" value="DNA-bd_HTH_TetR-type_CS"/>
</dbReference>
<gene>
    <name evidence="6" type="ORF">BWI75_06060</name>
</gene>
<dbReference type="SUPFAM" id="SSF48498">
    <property type="entry name" value="Tetracyclin repressor-like, C-terminal domain"/>
    <property type="match status" value="1"/>
</dbReference>
<evidence type="ECO:0000256" key="2">
    <source>
        <dbReference type="ARBA" id="ARBA00023125"/>
    </source>
</evidence>
<organism evidence="6 7">
    <name type="scientific">Gloeocapsopsis dulcis AAB1 = 1H9</name>
    <dbReference type="NCBI Taxonomy" id="1433147"/>
    <lineage>
        <taxon>Bacteria</taxon>
        <taxon>Bacillati</taxon>
        <taxon>Cyanobacteriota</taxon>
        <taxon>Cyanophyceae</taxon>
        <taxon>Oscillatoriophycideae</taxon>
        <taxon>Chroococcales</taxon>
        <taxon>Chroococcaceae</taxon>
        <taxon>Gloeocapsopsis</taxon>
        <taxon>Gloeocapsopsis dulcis</taxon>
    </lineage>
</organism>
<evidence type="ECO:0000256" key="4">
    <source>
        <dbReference type="PROSITE-ProRule" id="PRU00335"/>
    </source>
</evidence>
<dbReference type="InterPro" id="IPR001647">
    <property type="entry name" value="HTH_TetR"/>
</dbReference>
<dbReference type="AlphaFoldDB" id="A0A6N8FUD5"/>
<dbReference type="InterPro" id="IPR009057">
    <property type="entry name" value="Homeodomain-like_sf"/>
</dbReference>
<evidence type="ECO:0000256" key="1">
    <source>
        <dbReference type="ARBA" id="ARBA00023015"/>
    </source>
</evidence>
<protein>
    <submittedName>
        <fullName evidence="6">TetR family transcriptional regulator</fullName>
    </submittedName>
</protein>
<dbReference type="RefSeq" id="WP_105222390.1">
    <property type="nucleotide sequence ID" value="NZ_CAWNSU010000014.1"/>
</dbReference>
<dbReference type="GO" id="GO:0003677">
    <property type="term" value="F:DNA binding"/>
    <property type="evidence" value="ECO:0007669"/>
    <property type="project" value="UniProtKB-UniRule"/>
</dbReference>
<keyword evidence="1" id="KW-0805">Transcription regulation</keyword>
<dbReference type="OrthoDB" id="116240at2"/>
<sequence length="199" mass="21906">MSKAQQTKTRIIEQAAALFNQQGYAGSSMSDIMRVTGLQKGGIYHHFQSKDELALEAFDFAASRVQQKFMGALKGKRHAVERLIAILSVYEQMLDDPPVQGGCPILNTAVESDDAHPALRERAQLAMDAWRGLIHRIVDKGVMRGELHANVNSDTVATILIATIEGGVMLSKLYGDASYLERALNHLKTYIQNQLAALI</sequence>
<evidence type="ECO:0000313" key="6">
    <source>
        <dbReference type="EMBL" id="MUL35925.1"/>
    </source>
</evidence>
<keyword evidence="2 4" id="KW-0238">DNA-binding</keyword>
<dbReference type="PANTHER" id="PTHR47506:SF3">
    <property type="entry name" value="HTH-TYPE TRANSCRIPTIONAL REGULATOR LMRA"/>
    <property type="match status" value="1"/>
</dbReference>
<dbReference type="InterPro" id="IPR036271">
    <property type="entry name" value="Tet_transcr_reg_TetR-rel_C_sf"/>
</dbReference>
<evidence type="ECO:0000259" key="5">
    <source>
        <dbReference type="PROSITE" id="PS50977"/>
    </source>
</evidence>
<dbReference type="Proteomes" id="UP000441797">
    <property type="component" value="Unassembled WGS sequence"/>
</dbReference>
<reference evidence="6 7" key="1">
    <citation type="journal article" date="2019" name="Front. Microbiol.">
        <title>Genomic Features for Desiccation Tolerance and Sugar Biosynthesis in the Extremophile Gloeocapsopsis sp. UTEX B3054.</title>
        <authorList>
            <person name="Urrejola C."/>
            <person name="Alcorta J."/>
            <person name="Salas L."/>
            <person name="Vasquez M."/>
            <person name="Polz M.F."/>
            <person name="Vicuna R."/>
            <person name="Diez B."/>
        </authorList>
    </citation>
    <scope>NUCLEOTIDE SEQUENCE [LARGE SCALE GENOMIC DNA]</scope>
    <source>
        <strain evidence="6 7">1H9</strain>
    </source>
</reference>